<protein>
    <submittedName>
        <fullName evidence="2">Uncharacterized protein</fullName>
    </submittedName>
</protein>
<evidence type="ECO:0000313" key="3">
    <source>
        <dbReference type="Proteomes" id="UP000069272"/>
    </source>
</evidence>
<name>A0A8W7K7W4_ANOAL</name>
<dbReference type="EnsemblMetazoa" id="AALB016185-RA">
    <property type="protein sequence ID" value="AALB016185-PA"/>
    <property type="gene ID" value="AALB016185"/>
</dbReference>
<feature type="compositionally biased region" description="Gly residues" evidence="1">
    <location>
        <begin position="113"/>
        <end position="124"/>
    </location>
</feature>
<dbReference type="Proteomes" id="UP000069272">
    <property type="component" value="Chromosome 2R"/>
</dbReference>
<reference evidence="2" key="2">
    <citation type="submission" date="2022-08" db="UniProtKB">
        <authorList>
            <consortium name="EnsemblMetazoa"/>
        </authorList>
    </citation>
    <scope>IDENTIFICATION</scope>
    <source>
        <strain evidence="2">STECLA/ALBI9_A</strain>
    </source>
</reference>
<proteinExistence type="predicted"/>
<dbReference type="AlphaFoldDB" id="A0A8W7K7W4"/>
<evidence type="ECO:0000256" key="1">
    <source>
        <dbReference type="SAM" id="MobiDB-lite"/>
    </source>
</evidence>
<feature type="compositionally biased region" description="Low complexity" evidence="1">
    <location>
        <begin position="140"/>
        <end position="151"/>
    </location>
</feature>
<feature type="region of interest" description="Disordered" evidence="1">
    <location>
        <begin position="232"/>
        <end position="309"/>
    </location>
</feature>
<evidence type="ECO:0000313" key="2">
    <source>
        <dbReference type="EnsemblMetazoa" id="AALB016185-PA"/>
    </source>
</evidence>
<feature type="compositionally biased region" description="Low complexity" evidence="1">
    <location>
        <begin position="270"/>
        <end position="279"/>
    </location>
</feature>
<keyword evidence="3" id="KW-1185">Reference proteome</keyword>
<feature type="compositionally biased region" description="Low complexity" evidence="1">
    <location>
        <begin position="287"/>
        <end position="309"/>
    </location>
</feature>
<accession>A0A8W7K7W4</accession>
<reference evidence="2 3" key="1">
    <citation type="journal article" date="2017" name="G3 (Bethesda)">
        <title>The Physical Genome Mapping of Anopheles albimanus Corrected Scaffold Misassemblies and Identified Interarm Rearrangements in Genus Anopheles.</title>
        <authorList>
            <person name="Artemov G.N."/>
            <person name="Peery A.N."/>
            <person name="Jiang X."/>
            <person name="Tu Z."/>
            <person name="Stegniy V.N."/>
            <person name="Sharakhova M.V."/>
            <person name="Sharakhov I.V."/>
        </authorList>
    </citation>
    <scope>NUCLEOTIDE SEQUENCE [LARGE SCALE GENOMIC DNA]</scope>
    <source>
        <strain evidence="2 3">ALBI9_A</strain>
    </source>
</reference>
<feature type="region of interest" description="Disordered" evidence="1">
    <location>
        <begin position="113"/>
        <end position="175"/>
    </location>
</feature>
<organism evidence="2 3">
    <name type="scientific">Anopheles albimanus</name>
    <name type="common">New world malaria mosquito</name>
    <dbReference type="NCBI Taxonomy" id="7167"/>
    <lineage>
        <taxon>Eukaryota</taxon>
        <taxon>Metazoa</taxon>
        <taxon>Ecdysozoa</taxon>
        <taxon>Arthropoda</taxon>
        <taxon>Hexapoda</taxon>
        <taxon>Insecta</taxon>
        <taxon>Pterygota</taxon>
        <taxon>Neoptera</taxon>
        <taxon>Endopterygota</taxon>
        <taxon>Diptera</taxon>
        <taxon>Nematocera</taxon>
        <taxon>Culicoidea</taxon>
        <taxon>Culicidae</taxon>
        <taxon>Anophelinae</taxon>
        <taxon>Anopheles</taxon>
    </lineage>
</organism>
<sequence>METDLAYDVLADYSLQETPFYEAPTPVAAAGGHFYPQTTPAATTTTTANHQHHQLQQQQHQQSATVPGCQQQPAQRNSCANRFTDVYDLSLTSAMLASKMQLMMGGSGRGGVAANGTGPGGMSLSGGPVIGQPGLAHASQQQQQQQQFQHQQPHHHLQQHNHQQQQQSAGMALVPNGVPNLGSLASLSSIGGGIGGGGGGGLAVRPKKMKKSVSFLPSIVQGCDGDLGPIQLKQEPLDDGPMRSMQKVPSLSDLSDPEASLAPATESHKTSTTATTTTTVDRESSFAGSPPATAATAAAAAAGAPITDR</sequence>